<evidence type="ECO:0000313" key="10">
    <source>
        <dbReference type="EMBL" id="WOK97526.1"/>
    </source>
</evidence>
<keyword evidence="7" id="KW-0539">Nucleus</keyword>
<dbReference type="PANTHER" id="PTHR19321">
    <property type="entry name" value="PROTEIN REGULATOR OF CYTOKINESIS 1 PRC1-RELATED"/>
    <property type="match status" value="1"/>
</dbReference>
<keyword evidence="6" id="KW-0493">Microtubule</keyword>
<dbReference type="Proteomes" id="UP001327560">
    <property type="component" value="Chromosome 2"/>
</dbReference>
<protein>
    <submittedName>
        <fullName evidence="10">65-kDa microtubule-associated protein 6-like</fullName>
    </submittedName>
</protein>
<dbReference type="GO" id="GO:0005737">
    <property type="term" value="C:cytoplasm"/>
    <property type="evidence" value="ECO:0007669"/>
    <property type="project" value="UniProtKB-SubCell"/>
</dbReference>
<feature type="coiled-coil region" evidence="8">
    <location>
        <begin position="459"/>
        <end position="486"/>
    </location>
</feature>
<dbReference type="InterPro" id="IPR007145">
    <property type="entry name" value="MAP65_Ase1_PRC1"/>
</dbReference>
<feature type="compositionally biased region" description="Polar residues" evidence="9">
    <location>
        <begin position="505"/>
        <end position="524"/>
    </location>
</feature>
<dbReference type="GO" id="GO:0005819">
    <property type="term" value="C:spindle"/>
    <property type="evidence" value="ECO:0007669"/>
    <property type="project" value="TreeGrafter"/>
</dbReference>
<evidence type="ECO:0000256" key="6">
    <source>
        <dbReference type="ARBA" id="ARBA00022701"/>
    </source>
</evidence>
<proteinExistence type="inferred from homology"/>
<evidence type="ECO:0000256" key="2">
    <source>
        <dbReference type="ARBA" id="ARBA00004496"/>
    </source>
</evidence>
<keyword evidence="4" id="KW-0963">Cytoplasm</keyword>
<keyword evidence="11" id="KW-1185">Reference proteome</keyword>
<dbReference type="EMBL" id="CP136891">
    <property type="protein sequence ID" value="WOK97526.1"/>
    <property type="molecule type" value="Genomic_DNA"/>
</dbReference>
<dbReference type="Pfam" id="PF03999">
    <property type="entry name" value="MAP65_ASE1"/>
    <property type="match status" value="1"/>
</dbReference>
<evidence type="ECO:0000313" key="11">
    <source>
        <dbReference type="Proteomes" id="UP001327560"/>
    </source>
</evidence>
<comment type="similarity">
    <text evidence="3">Belongs to the MAP65/ASE1 family.</text>
</comment>
<dbReference type="GO" id="GO:0008017">
    <property type="term" value="F:microtubule binding"/>
    <property type="evidence" value="ECO:0007669"/>
    <property type="project" value="InterPro"/>
</dbReference>
<feature type="region of interest" description="Disordered" evidence="9">
    <location>
        <begin position="569"/>
        <end position="589"/>
    </location>
</feature>
<dbReference type="AlphaFoldDB" id="A0AAQ3JZT1"/>
<keyword evidence="5" id="KW-0597">Phosphoprotein</keyword>
<feature type="compositionally biased region" description="Polar residues" evidence="9">
    <location>
        <begin position="572"/>
        <end position="583"/>
    </location>
</feature>
<dbReference type="FunFam" id="1.20.58.1520:FF:000002">
    <property type="entry name" value="65-kDa microtubule-associated protein 6"/>
    <property type="match status" value="1"/>
</dbReference>
<dbReference type="GO" id="GO:0005634">
    <property type="term" value="C:nucleus"/>
    <property type="evidence" value="ECO:0007669"/>
    <property type="project" value="UniProtKB-SubCell"/>
</dbReference>
<dbReference type="GO" id="GO:0005874">
    <property type="term" value="C:microtubule"/>
    <property type="evidence" value="ECO:0007669"/>
    <property type="project" value="UniProtKB-KW"/>
</dbReference>
<comment type="subcellular location">
    <subcellularLocation>
        <location evidence="2">Cytoplasm</location>
    </subcellularLocation>
    <subcellularLocation>
        <location evidence="1">Nucleus</location>
    </subcellularLocation>
</comment>
<evidence type="ECO:0000256" key="3">
    <source>
        <dbReference type="ARBA" id="ARBA00006187"/>
    </source>
</evidence>
<dbReference type="Gene3D" id="1.20.58.1520">
    <property type="match status" value="1"/>
</dbReference>
<evidence type="ECO:0000256" key="5">
    <source>
        <dbReference type="ARBA" id="ARBA00022553"/>
    </source>
</evidence>
<evidence type="ECO:0000256" key="9">
    <source>
        <dbReference type="SAM" id="MobiDB-lite"/>
    </source>
</evidence>
<sequence length="589" mass="67242">MMSLEAIPTVGSNFSDLVRELKQIWTEIGESKEDKHCMMLELERECMLIYQRKIEEASSSRAYLHQSVAAKEAEVAALIAALGEQNLQLKMDKRLSLKEQLASVNPLLEDLRKKREERLKQFADIQSQIQKINAEIADDQCHSQANAVKVEEADLSIRKLTEYQLQLQSLQKDKSDRLHKVLECVNEVHSLCGVLGVDFGKTVDSVHPSLHHADGRNFTNISDSTIEDLSQVILKLKTEKKIRTAELLEVSESLLELWNLMETPDEERKHFGEVICILGSPENDIGLPGVLSLETIKEMEAEVERLTNLKAARMKELVLKKRTELEEICRDAHIEPDMNTTAEKVSALIDSGIVDSSGLLATIEMQILEAKEESRIRKEIMDRINKWLAACEEENWLEEYDQDENRYSAGRGAHLNLKRAEKARVTVSKIPDMVDKLMNKIFVWEKDRSMPFLYDGVPLVSILEEYKLLRLQKEELKRRYRDQKKLHNLFPSGKEAVYGSKPNPRRSNSFNRKTNENGTMTPTRQRVYAGSPTTELLMQRSYSGDYDGYLKEMRRLSSTSLNFASISKEDTMSSITSHTSSEPGSPPLN</sequence>
<dbReference type="PANTHER" id="PTHR19321:SF0">
    <property type="entry name" value="65-KDA MICROTUBULE-ASSOCIATED PROTEIN 6"/>
    <property type="match status" value="1"/>
</dbReference>
<evidence type="ECO:0000256" key="8">
    <source>
        <dbReference type="SAM" id="Coils"/>
    </source>
</evidence>
<gene>
    <name evidence="10" type="ORF">Cni_G06234</name>
</gene>
<keyword evidence="8" id="KW-0175">Coiled coil</keyword>
<evidence type="ECO:0000256" key="7">
    <source>
        <dbReference type="ARBA" id="ARBA00023242"/>
    </source>
</evidence>
<evidence type="ECO:0000256" key="1">
    <source>
        <dbReference type="ARBA" id="ARBA00004123"/>
    </source>
</evidence>
<organism evidence="10 11">
    <name type="scientific">Canna indica</name>
    <name type="common">Indian-shot</name>
    <dbReference type="NCBI Taxonomy" id="4628"/>
    <lineage>
        <taxon>Eukaryota</taxon>
        <taxon>Viridiplantae</taxon>
        <taxon>Streptophyta</taxon>
        <taxon>Embryophyta</taxon>
        <taxon>Tracheophyta</taxon>
        <taxon>Spermatophyta</taxon>
        <taxon>Magnoliopsida</taxon>
        <taxon>Liliopsida</taxon>
        <taxon>Zingiberales</taxon>
        <taxon>Cannaceae</taxon>
        <taxon>Canna</taxon>
    </lineage>
</organism>
<feature type="region of interest" description="Disordered" evidence="9">
    <location>
        <begin position="493"/>
        <end position="525"/>
    </location>
</feature>
<dbReference type="GO" id="GO:0000226">
    <property type="term" value="P:microtubule cytoskeleton organization"/>
    <property type="evidence" value="ECO:0007669"/>
    <property type="project" value="InterPro"/>
</dbReference>
<evidence type="ECO:0000256" key="4">
    <source>
        <dbReference type="ARBA" id="ARBA00022490"/>
    </source>
</evidence>
<name>A0AAQ3JZT1_9LILI</name>
<reference evidence="10 11" key="1">
    <citation type="submission" date="2023-10" db="EMBL/GenBank/DDBJ databases">
        <title>Chromosome-scale genome assembly provides insights into flower coloration mechanisms of Canna indica.</title>
        <authorList>
            <person name="Li C."/>
        </authorList>
    </citation>
    <scope>NUCLEOTIDE SEQUENCE [LARGE SCALE GENOMIC DNA]</scope>
    <source>
        <tissue evidence="10">Flower</tissue>
    </source>
</reference>
<accession>A0AAQ3JZT1</accession>